<dbReference type="GO" id="GO:0006935">
    <property type="term" value="P:chemotaxis"/>
    <property type="evidence" value="ECO:0007669"/>
    <property type="project" value="UniProtKB-ARBA"/>
</dbReference>
<evidence type="ECO:0000256" key="5">
    <source>
        <dbReference type="SAM" id="Phobius"/>
    </source>
</evidence>
<reference evidence="7" key="1">
    <citation type="submission" date="2022-07" db="EMBL/GenBank/DDBJ databases">
        <title>Characterization of the Novel Bacterium Alteromonas immobilis LMIT006 and Alteromonas gregis LMIT007.</title>
        <authorList>
            <person name="Lin X."/>
        </authorList>
    </citation>
    <scope>NUCLEOTIDE SEQUENCE</scope>
    <source>
        <strain evidence="7">LMIT007</strain>
    </source>
</reference>
<dbReference type="EMBL" id="JANATA010000004">
    <property type="protein sequence ID" value="MCP3428064.1"/>
    <property type="molecule type" value="Genomic_DNA"/>
</dbReference>
<evidence type="ECO:0000259" key="6">
    <source>
        <dbReference type="PROSITE" id="PS50111"/>
    </source>
</evidence>
<keyword evidence="4" id="KW-0175">Coiled coil</keyword>
<keyword evidence="5" id="KW-0472">Membrane</keyword>
<dbReference type="PANTHER" id="PTHR32089">
    <property type="entry name" value="METHYL-ACCEPTING CHEMOTAXIS PROTEIN MCPB"/>
    <property type="match status" value="1"/>
</dbReference>
<dbReference type="Pfam" id="PF00015">
    <property type="entry name" value="MCPsignal"/>
    <property type="match status" value="1"/>
</dbReference>
<feature type="domain" description="Methyl-accepting transducer" evidence="6">
    <location>
        <begin position="220"/>
        <end position="456"/>
    </location>
</feature>
<evidence type="ECO:0000313" key="7">
    <source>
        <dbReference type="EMBL" id="MCP3428064.1"/>
    </source>
</evidence>
<protein>
    <submittedName>
        <fullName evidence="7">Methyl-accepting chemotaxis protein</fullName>
    </submittedName>
</protein>
<dbReference type="InterPro" id="IPR004089">
    <property type="entry name" value="MCPsignal_dom"/>
</dbReference>
<feature type="coiled-coil region" evidence="4">
    <location>
        <begin position="449"/>
        <end position="486"/>
    </location>
</feature>
<dbReference type="PROSITE" id="PS50111">
    <property type="entry name" value="CHEMOTAXIS_TRANSDUC_2"/>
    <property type="match status" value="1"/>
</dbReference>
<organism evidence="7 8">
    <name type="scientific">Opacimonas viscosa</name>
    <dbReference type="NCBI Taxonomy" id="2961944"/>
    <lineage>
        <taxon>Bacteria</taxon>
        <taxon>Pseudomonadati</taxon>
        <taxon>Pseudomonadota</taxon>
        <taxon>Gammaproteobacteria</taxon>
        <taxon>Alteromonadales</taxon>
        <taxon>Alteromonadaceae</taxon>
        <taxon>Opacimonas</taxon>
    </lineage>
</organism>
<dbReference type="Gene3D" id="1.10.287.950">
    <property type="entry name" value="Methyl-accepting chemotaxis protein"/>
    <property type="match status" value="1"/>
</dbReference>
<dbReference type="GO" id="GO:0007165">
    <property type="term" value="P:signal transduction"/>
    <property type="evidence" value="ECO:0007669"/>
    <property type="project" value="UniProtKB-KW"/>
</dbReference>
<keyword evidence="5" id="KW-0812">Transmembrane</keyword>
<feature type="transmembrane region" description="Helical" evidence="5">
    <location>
        <begin position="138"/>
        <end position="161"/>
    </location>
</feature>
<evidence type="ECO:0000256" key="1">
    <source>
        <dbReference type="ARBA" id="ARBA00004370"/>
    </source>
</evidence>
<feature type="transmembrane region" description="Helical" evidence="5">
    <location>
        <begin position="103"/>
        <end position="126"/>
    </location>
</feature>
<name>A0AA42BKY5_9ALTE</name>
<accession>A0AA42BKY5</accession>
<comment type="subcellular location">
    <subcellularLocation>
        <location evidence="1">Membrane</location>
    </subcellularLocation>
</comment>
<sequence>MNYPWHSKANRIFAGVIAVQWAVAVGLGIHFSTLTLALALATLAALPALILILKAPHSFVSRHTVAIATQLLTALHIHLTMGLTEMHFEIFTVMAFLSIYRDWKIILTAVGVVALHHISFFFIQLSGAPVFVFESGHLLFSMLMLHAFFAIAEGAVLMHIAHGMEQESKDNLLLSDAVQAVCTNGKIAANKNITGTSVAINEFNKLLSALRELVNTIQTSGSSSAELSEQLLSTSAQTLTGLQGNAVNVSQISSSLTQISSANTEVAENVVGINHLSGEVKNETTSTKALITENTHEAESLKNDIENAVNSIKSLAEMVQSIESSMTSIKNISDQTNLLALNAAIESARAGEFGRGFSVVADEVRALALKTNHNAEEITQITELLSGQAKTAVTSMSTCAEQFAHSLHNTQVVNERVSNIDQLMNDLNQRIATVAAATEEQSSMSNTIAKSAQELHSSTENQVQAINANQYQLNDLTAQINLLNQQLTRFET</sequence>
<proteinExistence type="predicted"/>
<gene>
    <name evidence="7" type="ORF">NLF92_03770</name>
</gene>
<feature type="transmembrane region" description="Helical" evidence="5">
    <location>
        <begin position="12"/>
        <end position="29"/>
    </location>
</feature>
<dbReference type="SMART" id="SM00283">
    <property type="entry name" value="MA"/>
    <property type="match status" value="1"/>
</dbReference>
<dbReference type="AlphaFoldDB" id="A0AA42BKY5"/>
<evidence type="ECO:0000256" key="3">
    <source>
        <dbReference type="PROSITE-ProRule" id="PRU00284"/>
    </source>
</evidence>
<dbReference type="Proteomes" id="UP001165413">
    <property type="component" value="Unassembled WGS sequence"/>
</dbReference>
<dbReference type="GO" id="GO:0016020">
    <property type="term" value="C:membrane"/>
    <property type="evidence" value="ECO:0007669"/>
    <property type="project" value="UniProtKB-SubCell"/>
</dbReference>
<dbReference type="RefSeq" id="WP_254099057.1">
    <property type="nucleotide sequence ID" value="NZ_JANATA010000004.1"/>
</dbReference>
<dbReference type="SUPFAM" id="SSF58104">
    <property type="entry name" value="Methyl-accepting chemotaxis protein (MCP) signaling domain"/>
    <property type="match status" value="1"/>
</dbReference>
<evidence type="ECO:0000256" key="4">
    <source>
        <dbReference type="SAM" id="Coils"/>
    </source>
</evidence>
<evidence type="ECO:0000313" key="8">
    <source>
        <dbReference type="Proteomes" id="UP001165413"/>
    </source>
</evidence>
<feature type="transmembrane region" description="Helical" evidence="5">
    <location>
        <begin position="35"/>
        <end position="53"/>
    </location>
</feature>
<evidence type="ECO:0000256" key="2">
    <source>
        <dbReference type="ARBA" id="ARBA00023224"/>
    </source>
</evidence>
<dbReference type="PANTHER" id="PTHR32089:SF112">
    <property type="entry name" value="LYSOZYME-LIKE PROTEIN-RELATED"/>
    <property type="match status" value="1"/>
</dbReference>
<keyword evidence="2 3" id="KW-0807">Transducer</keyword>
<keyword evidence="8" id="KW-1185">Reference proteome</keyword>
<keyword evidence="5" id="KW-1133">Transmembrane helix</keyword>
<comment type="caution">
    <text evidence="7">The sequence shown here is derived from an EMBL/GenBank/DDBJ whole genome shotgun (WGS) entry which is preliminary data.</text>
</comment>